<evidence type="ECO:0000256" key="3">
    <source>
        <dbReference type="ARBA" id="ARBA00022475"/>
    </source>
</evidence>
<reference evidence="9 10" key="1">
    <citation type="submission" date="2020-07" db="EMBL/GenBank/DDBJ databases">
        <title>Sequencing the genomes of 1000 actinobacteria strains.</title>
        <authorList>
            <person name="Klenk H.-P."/>
        </authorList>
    </citation>
    <scope>NUCLEOTIDE SEQUENCE [LARGE SCALE GENOMIC DNA]</scope>
    <source>
        <strain evidence="9 10">DSM 7487</strain>
    </source>
</reference>
<dbReference type="GO" id="GO:0055085">
    <property type="term" value="P:transmembrane transport"/>
    <property type="evidence" value="ECO:0007669"/>
    <property type="project" value="InterPro"/>
</dbReference>
<keyword evidence="5 7" id="KW-1133">Transmembrane helix</keyword>
<feature type="domain" description="ABC transmembrane type-1" evidence="8">
    <location>
        <begin position="84"/>
        <end position="294"/>
    </location>
</feature>
<keyword evidence="6 7" id="KW-0472">Membrane</keyword>
<dbReference type="InterPro" id="IPR051393">
    <property type="entry name" value="ABC_transporter_permease"/>
</dbReference>
<dbReference type="EMBL" id="JACCBB010000001">
    <property type="protein sequence ID" value="NYD23805.1"/>
    <property type="molecule type" value="Genomic_DNA"/>
</dbReference>
<feature type="transmembrane region" description="Helical" evidence="7">
    <location>
        <begin position="161"/>
        <end position="181"/>
    </location>
</feature>
<feature type="transmembrane region" description="Helical" evidence="7">
    <location>
        <begin position="27"/>
        <end position="52"/>
    </location>
</feature>
<dbReference type="Gene3D" id="1.10.3720.10">
    <property type="entry name" value="MetI-like"/>
    <property type="match status" value="1"/>
</dbReference>
<sequence>MSAPVSAAPPAVAAKVPSAKHTSTGRLGWLVLPALLIFVAFAVVPLIGVFVLSFTSWDGIGSISFAGFDSWKSVLTDPGLPHALWITFLIIVLSWIAQTPLSILLGVFISGSQKYRAVLAVLFFLPLLLSAAAVSIAYKALLDPNFGLGPGLNLSFLTQDWLGRPALAMGVVIFIIAWQWIPFHSLIFQGAVRQIPASMYEAAQIDGAGRMRQFFSITLPQLKNTLITSSTLQVVGSLTTFDLIFVLTGGGPNDGTRALALDMYLTGFRANQMGLASAIAVILVVVGLVLAQLLQRLGGRERNSQLEGA</sequence>
<keyword evidence="3" id="KW-1003">Cell membrane</keyword>
<dbReference type="AlphaFoldDB" id="A0A7Y9DNE5"/>
<dbReference type="InterPro" id="IPR035906">
    <property type="entry name" value="MetI-like_sf"/>
</dbReference>
<dbReference type="GO" id="GO:0005886">
    <property type="term" value="C:plasma membrane"/>
    <property type="evidence" value="ECO:0007669"/>
    <property type="project" value="UniProtKB-SubCell"/>
</dbReference>
<dbReference type="CDD" id="cd06261">
    <property type="entry name" value="TM_PBP2"/>
    <property type="match status" value="1"/>
</dbReference>
<evidence type="ECO:0000259" key="8">
    <source>
        <dbReference type="PROSITE" id="PS50928"/>
    </source>
</evidence>
<evidence type="ECO:0000313" key="9">
    <source>
        <dbReference type="EMBL" id="NYD23805.1"/>
    </source>
</evidence>
<feature type="transmembrane region" description="Helical" evidence="7">
    <location>
        <begin position="273"/>
        <end position="294"/>
    </location>
</feature>
<evidence type="ECO:0000256" key="7">
    <source>
        <dbReference type="RuleBase" id="RU363032"/>
    </source>
</evidence>
<evidence type="ECO:0000256" key="4">
    <source>
        <dbReference type="ARBA" id="ARBA00022692"/>
    </source>
</evidence>
<comment type="subcellular location">
    <subcellularLocation>
        <location evidence="1 7">Cell membrane</location>
        <topology evidence="1 7">Multi-pass membrane protein</topology>
    </subcellularLocation>
</comment>
<evidence type="ECO:0000256" key="6">
    <source>
        <dbReference type="ARBA" id="ARBA00023136"/>
    </source>
</evidence>
<keyword evidence="10" id="KW-1185">Reference proteome</keyword>
<dbReference type="InterPro" id="IPR000515">
    <property type="entry name" value="MetI-like"/>
</dbReference>
<evidence type="ECO:0000313" key="10">
    <source>
        <dbReference type="Proteomes" id="UP000521922"/>
    </source>
</evidence>
<gene>
    <name evidence="9" type="ORF">BJ968_003345</name>
</gene>
<feature type="transmembrane region" description="Helical" evidence="7">
    <location>
        <begin position="83"/>
        <end position="105"/>
    </location>
</feature>
<keyword evidence="4 7" id="KW-0812">Transmembrane</keyword>
<comment type="caution">
    <text evidence="9">The sequence shown here is derived from an EMBL/GenBank/DDBJ whole genome shotgun (WGS) entry which is preliminary data.</text>
</comment>
<protein>
    <submittedName>
        <fullName evidence="9">Raffinose/stachyose/melibiose transport system permease protein</fullName>
    </submittedName>
</protein>
<keyword evidence="2 7" id="KW-0813">Transport</keyword>
<dbReference type="PANTHER" id="PTHR30193:SF37">
    <property type="entry name" value="INNER MEMBRANE ABC TRANSPORTER PERMEASE PROTEIN YCJO"/>
    <property type="match status" value="1"/>
</dbReference>
<organism evidence="9 10">
    <name type="scientific">Kineococcus aurantiacus</name>
    <dbReference type="NCBI Taxonomy" id="37633"/>
    <lineage>
        <taxon>Bacteria</taxon>
        <taxon>Bacillati</taxon>
        <taxon>Actinomycetota</taxon>
        <taxon>Actinomycetes</taxon>
        <taxon>Kineosporiales</taxon>
        <taxon>Kineosporiaceae</taxon>
        <taxon>Kineococcus</taxon>
    </lineage>
</organism>
<dbReference type="Proteomes" id="UP000521922">
    <property type="component" value="Unassembled WGS sequence"/>
</dbReference>
<evidence type="ECO:0000256" key="1">
    <source>
        <dbReference type="ARBA" id="ARBA00004651"/>
    </source>
</evidence>
<evidence type="ECO:0000256" key="2">
    <source>
        <dbReference type="ARBA" id="ARBA00022448"/>
    </source>
</evidence>
<name>A0A7Y9DNE5_9ACTN</name>
<evidence type="ECO:0000256" key="5">
    <source>
        <dbReference type="ARBA" id="ARBA00022989"/>
    </source>
</evidence>
<dbReference type="Pfam" id="PF00528">
    <property type="entry name" value="BPD_transp_1"/>
    <property type="match status" value="1"/>
</dbReference>
<feature type="transmembrane region" description="Helical" evidence="7">
    <location>
        <begin position="117"/>
        <end position="141"/>
    </location>
</feature>
<dbReference type="PROSITE" id="PS50928">
    <property type="entry name" value="ABC_TM1"/>
    <property type="match status" value="1"/>
</dbReference>
<dbReference type="PANTHER" id="PTHR30193">
    <property type="entry name" value="ABC TRANSPORTER PERMEASE PROTEIN"/>
    <property type="match status" value="1"/>
</dbReference>
<proteinExistence type="inferred from homology"/>
<dbReference type="SUPFAM" id="SSF161098">
    <property type="entry name" value="MetI-like"/>
    <property type="match status" value="1"/>
</dbReference>
<accession>A0A7Y9DNE5</accession>
<comment type="similarity">
    <text evidence="7">Belongs to the binding-protein-dependent transport system permease family.</text>
</comment>